<dbReference type="InterPro" id="IPR012340">
    <property type="entry name" value="NA-bd_OB-fold"/>
</dbReference>
<dbReference type="Pfam" id="PF01068">
    <property type="entry name" value="DNA_ligase_A_M"/>
    <property type="match status" value="1"/>
</dbReference>
<evidence type="ECO:0000259" key="5">
    <source>
        <dbReference type="PROSITE" id="PS50160"/>
    </source>
</evidence>
<dbReference type="GO" id="GO:0006310">
    <property type="term" value="P:DNA recombination"/>
    <property type="evidence" value="ECO:0007669"/>
    <property type="project" value="InterPro"/>
</dbReference>
<dbReference type="InterPro" id="IPR050191">
    <property type="entry name" value="ATP-dep_DNA_ligase"/>
</dbReference>
<comment type="caution">
    <text evidence="6">The sequence shown here is derived from an EMBL/GenBank/DDBJ whole genome shotgun (WGS) entry which is preliminary data.</text>
</comment>
<dbReference type="GO" id="GO:0003910">
    <property type="term" value="F:DNA ligase (ATP) activity"/>
    <property type="evidence" value="ECO:0007669"/>
    <property type="project" value="UniProtKB-EC"/>
</dbReference>
<dbReference type="InterPro" id="IPR044119">
    <property type="entry name" value="Adenylation_LigC-like"/>
</dbReference>
<evidence type="ECO:0000256" key="1">
    <source>
        <dbReference type="ARBA" id="ARBA00007572"/>
    </source>
</evidence>
<dbReference type="CDD" id="cd07905">
    <property type="entry name" value="Adenylation_DNA_ligase_LigC"/>
    <property type="match status" value="1"/>
</dbReference>
<dbReference type="Gene3D" id="3.30.470.30">
    <property type="entry name" value="DNA ligase/mRNA capping enzyme"/>
    <property type="match status" value="1"/>
</dbReference>
<proteinExistence type="inferred from homology"/>
<name>A0A7W4Y957_9CELL</name>
<evidence type="ECO:0000313" key="6">
    <source>
        <dbReference type="EMBL" id="MBB2921310.1"/>
    </source>
</evidence>
<accession>A0A7W4Y957</accession>
<dbReference type="InterPro" id="IPR012310">
    <property type="entry name" value="DNA_ligase_ATP-dep_cent"/>
</dbReference>
<comment type="similarity">
    <text evidence="1">Belongs to the ATP-dependent DNA ligase family.</text>
</comment>
<feature type="region of interest" description="Disordered" evidence="4">
    <location>
        <begin position="319"/>
        <end position="341"/>
    </location>
</feature>
<dbReference type="RefSeq" id="WP_183294349.1">
    <property type="nucleotide sequence ID" value="NZ_JACHVX010000001.1"/>
</dbReference>
<sequence>MVVRARPARVPAALAPPVQLMLARAVDVVPEPGALPGSCSYEMKYDGWRASIHRGPERASVCSRSGTDLTVRFPDVAAAVTAQVPPGTVLDGELVMLAGERLDFTGLQRRIGASPTTLARLVRAQPAYYVAFDVLAVAGIDVRARPLAERRALLEDLAASWGPPLNLSPVTTDHATAVAMFEHADAAGAEGVVAKGLAEPYLPGVRGWAKVKRHRELDVICAAVIGPITCPTVIVAGLPLDGELKVVGRTVPLSAAAVKALVPHLVPARGVHPWPARLPSSTVNGFGGNREPVDLTLIEPLVVEVAADAAWSGRSFRHPLKTRRPRPDLDPAEVVLPDRLT</sequence>
<dbReference type="EMBL" id="JACHVX010000001">
    <property type="protein sequence ID" value="MBB2921310.1"/>
    <property type="molecule type" value="Genomic_DNA"/>
</dbReference>
<organism evidence="6 7">
    <name type="scientific">Cellulomonas cellasea</name>
    <dbReference type="NCBI Taxonomy" id="43670"/>
    <lineage>
        <taxon>Bacteria</taxon>
        <taxon>Bacillati</taxon>
        <taxon>Actinomycetota</taxon>
        <taxon>Actinomycetes</taxon>
        <taxon>Micrococcales</taxon>
        <taxon>Cellulomonadaceae</taxon>
        <taxon>Cellulomonas</taxon>
    </lineage>
</organism>
<gene>
    <name evidence="6" type="ORF">FHR80_000204</name>
</gene>
<comment type="catalytic activity">
    <reaction evidence="3">
        <text>ATP + (deoxyribonucleotide)n-3'-hydroxyl + 5'-phospho-(deoxyribonucleotide)m = (deoxyribonucleotide)n+m + AMP + diphosphate.</text>
        <dbReference type="EC" id="6.5.1.1"/>
    </reaction>
</comment>
<evidence type="ECO:0000256" key="2">
    <source>
        <dbReference type="ARBA" id="ARBA00022598"/>
    </source>
</evidence>
<keyword evidence="2" id="KW-0436">Ligase</keyword>
<dbReference type="GO" id="GO:0005524">
    <property type="term" value="F:ATP binding"/>
    <property type="evidence" value="ECO:0007669"/>
    <property type="project" value="InterPro"/>
</dbReference>
<reference evidence="6 7" key="2">
    <citation type="submission" date="2020-08" db="EMBL/GenBank/DDBJ databases">
        <authorList>
            <person name="Partida-Martinez L."/>
            <person name="Huntemann M."/>
            <person name="Clum A."/>
            <person name="Wang J."/>
            <person name="Palaniappan K."/>
            <person name="Ritter S."/>
            <person name="Chen I.-M."/>
            <person name="Stamatis D."/>
            <person name="Reddy T."/>
            <person name="O'Malley R."/>
            <person name="Daum C."/>
            <person name="Shapiro N."/>
            <person name="Ivanova N."/>
            <person name="Kyrpides N."/>
            <person name="Woyke T."/>
        </authorList>
    </citation>
    <scope>NUCLEOTIDE SEQUENCE [LARGE SCALE GENOMIC DNA]</scope>
    <source>
        <strain evidence="6 7">RAS26</strain>
    </source>
</reference>
<dbReference type="PROSITE" id="PS00697">
    <property type="entry name" value="DNA_LIGASE_A1"/>
    <property type="match status" value="1"/>
</dbReference>
<dbReference type="AlphaFoldDB" id="A0A7W4Y957"/>
<dbReference type="GO" id="GO:0006281">
    <property type="term" value="P:DNA repair"/>
    <property type="evidence" value="ECO:0007669"/>
    <property type="project" value="InterPro"/>
</dbReference>
<evidence type="ECO:0000313" key="7">
    <source>
        <dbReference type="Proteomes" id="UP000518206"/>
    </source>
</evidence>
<reference evidence="6 7" key="1">
    <citation type="submission" date="2020-08" db="EMBL/GenBank/DDBJ databases">
        <title>The Agave Microbiome: Exploring the role of microbial communities in plant adaptations to desert environments.</title>
        <authorList>
            <person name="Partida-Martinez L.P."/>
        </authorList>
    </citation>
    <scope>NUCLEOTIDE SEQUENCE [LARGE SCALE GENOMIC DNA]</scope>
    <source>
        <strain evidence="6 7">RAS26</strain>
    </source>
</reference>
<dbReference type="PROSITE" id="PS50160">
    <property type="entry name" value="DNA_LIGASE_A3"/>
    <property type="match status" value="1"/>
</dbReference>
<dbReference type="SUPFAM" id="SSF56091">
    <property type="entry name" value="DNA ligase/mRNA capping enzyme, catalytic domain"/>
    <property type="match status" value="1"/>
</dbReference>
<dbReference type="PANTHER" id="PTHR45674">
    <property type="entry name" value="DNA LIGASE 1/3 FAMILY MEMBER"/>
    <property type="match status" value="1"/>
</dbReference>
<dbReference type="PANTHER" id="PTHR45674:SF4">
    <property type="entry name" value="DNA LIGASE 1"/>
    <property type="match status" value="1"/>
</dbReference>
<protein>
    <recommendedName>
        <fullName evidence="5">ATP-dependent DNA ligase family profile domain-containing protein</fullName>
    </recommendedName>
</protein>
<dbReference type="Proteomes" id="UP000518206">
    <property type="component" value="Unassembled WGS sequence"/>
</dbReference>
<dbReference type="InterPro" id="IPR016059">
    <property type="entry name" value="DNA_ligase_ATP-dep_CS"/>
</dbReference>
<feature type="domain" description="ATP-dependent DNA ligase family profile" evidence="5">
    <location>
        <begin position="129"/>
        <end position="213"/>
    </location>
</feature>
<evidence type="ECO:0000256" key="3">
    <source>
        <dbReference type="ARBA" id="ARBA00034003"/>
    </source>
</evidence>
<evidence type="ECO:0000256" key="4">
    <source>
        <dbReference type="SAM" id="MobiDB-lite"/>
    </source>
</evidence>
<dbReference type="Gene3D" id="2.40.50.140">
    <property type="entry name" value="Nucleic acid-binding proteins"/>
    <property type="match status" value="1"/>
</dbReference>